<proteinExistence type="predicted"/>
<organism evidence="2 3">
    <name type="scientific">Wuchereria bancrofti</name>
    <dbReference type="NCBI Taxonomy" id="6293"/>
    <lineage>
        <taxon>Eukaryota</taxon>
        <taxon>Metazoa</taxon>
        <taxon>Ecdysozoa</taxon>
        <taxon>Nematoda</taxon>
        <taxon>Chromadorea</taxon>
        <taxon>Rhabditida</taxon>
        <taxon>Spirurina</taxon>
        <taxon>Spiruromorpha</taxon>
        <taxon>Filarioidea</taxon>
        <taxon>Onchocercidae</taxon>
        <taxon>Wuchereria</taxon>
    </lineage>
</organism>
<sequence length="121" mass="13827">TAQESTTLVILKSFKTSLVQQMYGFGFYVPKRYMAISWMSTDVIPLLQDGISMQLKKSLWEVDVFVMDMRTHVIFWTFDVLIYSFAGVNIILVVIIVNIVAQDLNRKCGNEAKRVPNLCAN</sequence>
<feature type="non-terminal residue" evidence="2">
    <location>
        <position position="1"/>
    </location>
</feature>
<keyword evidence="1" id="KW-1133">Transmembrane helix</keyword>
<reference evidence="3" key="1">
    <citation type="submission" date="2012-08" db="EMBL/GenBank/DDBJ databases">
        <title>The Genome Sequence of Wuchereria bancrofti.</title>
        <authorList>
            <person name="Nutman T.B."/>
            <person name="Fink D.L."/>
            <person name="Russ C."/>
            <person name="Young S."/>
            <person name="Zeng Q."/>
            <person name="Koehrsen M."/>
            <person name="Alvarado L."/>
            <person name="Berlin A."/>
            <person name="Chapman S.B."/>
            <person name="Chen Z."/>
            <person name="Freedman E."/>
            <person name="Gellesch M."/>
            <person name="Goldberg J."/>
            <person name="Griggs A."/>
            <person name="Gujja S."/>
            <person name="Heilman E.R."/>
            <person name="Heiman D."/>
            <person name="Hepburn T."/>
            <person name="Howarth C."/>
            <person name="Jen D."/>
            <person name="Larson L."/>
            <person name="Lewis B."/>
            <person name="Mehta T."/>
            <person name="Park D."/>
            <person name="Pearson M."/>
            <person name="Roberts A."/>
            <person name="Saif S."/>
            <person name="Shea T."/>
            <person name="Shenoy N."/>
            <person name="Sisk P."/>
            <person name="Stolte C."/>
            <person name="Sykes S."/>
            <person name="Walk T."/>
            <person name="White J."/>
            <person name="Yandava C."/>
            <person name="Haas B."/>
            <person name="Henn M.R."/>
            <person name="Nusbaum C."/>
            <person name="Birren B."/>
        </authorList>
    </citation>
    <scope>NUCLEOTIDE SEQUENCE [LARGE SCALE GENOMIC DNA]</scope>
    <source>
        <strain evidence="3">NA</strain>
    </source>
</reference>
<keyword evidence="1" id="KW-0472">Membrane</keyword>
<gene>
    <name evidence="2" type="ORF">WUBG_17588</name>
</gene>
<feature type="transmembrane region" description="Helical" evidence="1">
    <location>
        <begin position="73"/>
        <end position="97"/>
    </location>
</feature>
<comment type="caution">
    <text evidence="2">The sequence shown here is derived from an EMBL/GenBank/DDBJ whole genome shotgun (WGS) entry which is preliminary data.</text>
</comment>
<accession>J9ABX4</accession>
<evidence type="ECO:0000313" key="3">
    <source>
        <dbReference type="Proteomes" id="UP000004810"/>
    </source>
</evidence>
<protein>
    <submittedName>
        <fullName evidence="2">Uncharacterized protein</fullName>
    </submittedName>
</protein>
<feature type="non-terminal residue" evidence="2">
    <location>
        <position position="121"/>
    </location>
</feature>
<name>J9ABX4_WUCBA</name>
<keyword evidence="1" id="KW-0812">Transmembrane</keyword>
<evidence type="ECO:0000256" key="1">
    <source>
        <dbReference type="SAM" id="Phobius"/>
    </source>
</evidence>
<dbReference type="Proteomes" id="UP000004810">
    <property type="component" value="Unassembled WGS sequence"/>
</dbReference>
<evidence type="ECO:0000313" key="2">
    <source>
        <dbReference type="EMBL" id="EJW71505.1"/>
    </source>
</evidence>
<dbReference type="EMBL" id="ADBV01018413">
    <property type="protein sequence ID" value="EJW71505.1"/>
    <property type="molecule type" value="Genomic_DNA"/>
</dbReference>
<dbReference type="AlphaFoldDB" id="J9ABX4"/>